<keyword evidence="2" id="KW-1185">Reference proteome</keyword>
<dbReference type="AlphaFoldDB" id="A0A4R0YT00"/>
<sequence length="405" mass="43991">MRARNCATRDEARGSGLDLQAARPCQPAHRSAYFYRDRISGFTLARRRCSSHADACIPTHRASPSGTRGIAAGRARCRSAPSPDHPGPRSVMKRLACLPLLVAAAAALPAHATEGGLGRPITGLQATSYAGLIPPTPGWNYQVSYVFYDGNIGASKQVPLVGGGSSLGLQAEFQLLSLTGLYIWNTKPGAWNYASMVTLPFAYADVNVTANLGRLSAKRKDSDTGLYDMAFAPVIASHHFSQTQHLSLSLYIYAPTGDYEKGRLANLSLHNWTFSPTVGYTQLFQEGTLEWSTTTAVDFYTKDTATDYQNGDVFRIDSLVIKRLHNGWGFGAVGGWIEQLEDDTGPTADLLNGFKGHSLAFGPIATYVRKWEGGQAEFALRWLHEFDVKNRPQGNPAMLSVSISL</sequence>
<protein>
    <submittedName>
        <fullName evidence="1">Transporter</fullName>
    </submittedName>
</protein>
<dbReference type="Pfam" id="PF13557">
    <property type="entry name" value="Phenol_MetA_deg"/>
    <property type="match status" value="1"/>
</dbReference>
<name>A0A4R0YT00_9GAMM</name>
<gene>
    <name evidence="1" type="ORF">EZM97_11595</name>
</gene>
<dbReference type="EMBL" id="SJTG01000002">
    <property type="protein sequence ID" value="TCI09602.1"/>
    <property type="molecule type" value="Genomic_DNA"/>
</dbReference>
<dbReference type="Proteomes" id="UP000291822">
    <property type="component" value="Unassembled WGS sequence"/>
</dbReference>
<evidence type="ECO:0000313" key="2">
    <source>
        <dbReference type="Proteomes" id="UP000291822"/>
    </source>
</evidence>
<evidence type="ECO:0000313" key="1">
    <source>
        <dbReference type="EMBL" id="TCI09602.1"/>
    </source>
</evidence>
<dbReference type="InterPro" id="IPR025737">
    <property type="entry name" value="FApF"/>
</dbReference>
<comment type="caution">
    <text evidence="1">The sequence shown here is derived from an EMBL/GenBank/DDBJ whole genome shotgun (WGS) entry which is preliminary data.</text>
</comment>
<proteinExistence type="predicted"/>
<accession>A0A4R0YT00</accession>
<reference evidence="1 2" key="1">
    <citation type="submission" date="2019-02" db="EMBL/GenBank/DDBJ databases">
        <title>Dyella amyloliquefaciens sp. nov., isolated from forest soil.</title>
        <authorList>
            <person name="Gao Z.-H."/>
            <person name="Qiu L.-H."/>
        </authorList>
    </citation>
    <scope>NUCLEOTIDE SEQUENCE [LARGE SCALE GENOMIC DNA]</scope>
    <source>
        <strain evidence="1 2">KACC 12747</strain>
    </source>
</reference>
<organism evidence="1 2">
    <name type="scientific">Dyella soli</name>
    <dbReference type="NCBI Taxonomy" id="522319"/>
    <lineage>
        <taxon>Bacteria</taxon>
        <taxon>Pseudomonadati</taxon>
        <taxon>Pseudomonadota</taxon>
        <taxon>Gammaproteobacteria</taxon>
        <taxon>Lysobacterales</taxon>
        <taxon>Rhodanobacteraceae</taxon>
        <taxon>Dyella</taxon>
    </lineage>
</organism>